<evidence type="ECO:0008006" key="4">
    <source>
        <dbReference type="Google" id="ProtNLM"/>
    </source>
</evidence>
<dbReference type="AlphaFoldDB" id="A0AAP0DPN6"/>
<keyword evidence="3" id="KW-1185">Reference proteome</keyword>
<evidence type="ECO:0000313" key="2">
    <source>
        <dbReference type="EMBL" id="KAK9076672.1"/>
    </source>
</evidence>
<dbReference type="Proteomes" id="UP001408789">
    <property type="component" value="Unassembled WGS sequence"/>
</dbReference>
<name>A0AAP0DPN6_9ASTR</name>
<gene>
    <name evidence="2" type="ORF">SSX86_005006</name>
</gene>
<comment type="caution">
    <text evidence="2">The sequence shown here is derived from an EMBL/GenBank/DDBJ whole genome shotgun (WGS) entry which is preliminary data.</text>
</comment>
<feature type="region of interest" description="Disordered" evidence="1">
    <location>
        <begin position="196"/>
        <end position="215"/>
    </location>
</feature>
<proteinExistence type="predicted"/>
<evidence type="ECO:0000256" key="1">
    <source>
        <dbReference type="SAM" id="MobiDB-lite"/>
    </source>
</evidence>
<protein>
    <recommendedName>
        <fullName evidence="4">PLAC8 family protein</fullName>
    </recommendedName>
</protein>
<feature type="compositionally biased region" description="Pro residues" evidence="1">
    <location>
        <begin position="233"/>
        <end position="253"/>
    </location>
</feature>
<reference evidence="2 3" key="1">
    <citation type="submission" date="2024-04" db="EMBL/GenBank/DDBJ databases">
        <title>The reference genome of an endangered Asteraceae, Deinandra increscens subsp. villosa, native to the Central Coast of California.</title>
        <authorList>
            <person name="Guilliams M."/>
            <person name="Hasenstab-Lehman K."/>
            <person name="Meyer R."/>
            <person name="Mcevoy S."/>
        </authorList>
    </citation>
    <scope>NUCLEOTIDE SEQUENCE [LARGE SCALE GENOMIC DNA]</scope>
    <source>
        <tissue evidence="2">Leaf</tissue>
    </source>
</reference>
<organism evidence="2 3">
    <name type="scientific">Deinandra increscens subsp. villosa</name>
    <dbReference type="NCBI Taxonomy" id="3103831"/>
    <lineage>
        <taxon>Eukaryota</taxon>
        <taxon>Viridiplantae</taxon>
        <taxon>Streptophyta</taxon>
        <taxon>Embryophyta</taxon>
        <taxon>Tracheophyta</taxon>
        <taxon>Spermatophyta</taxon>
        <taxon>Magnoliopsida</taxon>
        <taxon>eudicotyledons</taxon>
        <taxon>Gunneridae</taxon>
        <taxon>Pentapetalae</taxon>
        <taxon>asterids</taxon>
        <taxon>campanulids</taxon>
        <taxon>Asterales</taxon>
        <taxon>Asteraceae</taxon>
        <taxon>Asteroideae</taxon>
        <taxon>Heliantheae alliance</taxon>
        <taxon>Madieae</taxon>
        <taxon>Madiinae</taxon>
        <taxon>Deinandra</taxon>
    </lineage>
</organism>
<accession>A0AAP0DPN6</accession>
<evidence type="ECO:0000313" key="3">
    <source>
        <dbReference type="Proteomes" id="UP001408789"/>
    </source>
</evidence>
<dbReference type="PANTHER" id="PTHR31152:SF1">
    <property type="entry name" value="PLAC8 FAMILY PROTEIN"/>
    <property type="match status" value="1"/>
</dbReference>
<sequence length="536" mass="58659">MTAGKEKLHKMKHRKGYRNVWHTDLMNTISADTPYCCFALFCGPCASYTLRKRALYGDMSRYTCCGGYMPCSGKCGERKCPKFCLCTEVFFCFGNSVASTRFMLQDEFNIQTTKCDNCIVGCMVCLQHVACICSIIACIVGSDELNEASQLLNCLADLVFCSVCSCMQTQHKVEMDKRDGKFGMRPMDVPPVQEMSRIDQPYQPPPPPHVQYGQPAPYVQGYPPGPYPPQYPGYPPMYPPPPQGYPQGYPPAAYPQQHQGYPPAPYPPPHQGYPPPAAYQGYPPAPPPPPHGQGYPPPGGAVVVALQERLLKGVVGVQGQKTSVIRPLPREPKKIKNSREQPLIAGASSTEKQAGLAKMPFTSHVPSYYLVLTCPSCRLDPLLHSIVSFAESVIIPFARAITEVASLARHRGQGVPCSPSPRKKLLCSPSIFEALMNGLLGSRCALDLDIYSRSLSIRVRSVSLSLASCLRRWIATPVPILYLHPLCVSPCSDRALSAAECAGSRRGGARLGTANPNPRQLLLTLDRACCCADRPF</sequence>
<feature type="region of interest" description="Disordered" evidence="1">
    <location>
        <begin position="233"/>
        <end position="296"/>
    </location>
</feature>
<dbReference type="PANTHER" id="PTHR31152">
    <property type="entry name" value="PLAC8 FAMILY PROTEIN"/>
    <property type="match status" value="1"/>
</dbReference>
<dbReference type="EMBL" id="JBCNJP010000007">
    <property type="protein sequence ID" value="KAK9076672.1"/>
    <property type="molecule type" value="Genomic_DNA"/>
</dbReference>
<feature type="compositionally biased region" description="Pro residues" evidence="1">
    <location>
        <begin position="262"/>
        <end position="296"/>
    </location>
</feature>